<dbReference type="GO" id="GO:0008168">
    <property type="term" value="F:methyltransferase activity"/>
    <property type="evidence" value="ECO:0007669"/>
    <property type="project" value="UniProtKB-KW"/>
</dbReference>
<keyword evidence="3" id="KW-1185">Reference proteome</keyword>
<keyword evidence="2" id="KW-0808">Transferase</keyword>
<gene>
    <name evidence="2" type="ORF">CSOJ01_10979</name>
</gene>
<dbReference type="Pfam" id="PF13489">
    <property type="entry name" value="Methyltransf_23"/>
    <property type="match status" value="1"/>
</dbReference>
<dbReference type="PANTHER" id="PTHR43591">
    <property type="entry name" value="METHYLTRANSFERASE"/>
    <property type="match status" value="1"/>
</dbReference>
<dbReference type="Gene3D" id="3.40.50.150">
    <property type="entry name" value="Vaccinia Virus protein VP39"/>
    <property type="match status" value="1"/>
</dbReference>
<protein>
    <submittedName>
        <fullName evidence="2">Methyltransferase domain-containing protein</fullName>
    </submittedName>
</protein>
<keyword evidence="2" id="KW-0489">Methyltransferase</keyword>
<evidence type="ECO:0000313" key="2">
    <source>
        <dbReference type="EMBL" id="KAF6803339.1"/>
    </source>
</evidence>
<comment type="similarity">
    <text evidence="1">Belongs to the methyltransferase superfamily. LaeA methyltransferase family.</text>
</comment>
<dbReference type="AlphaFoldDB" id="A0A8H6IYQ2"/>
<dbReference type="PANTHER" id="PTHR43591:SF24">
    <property type="entry name" value="2-METHOXY-6-POLYPRENYL-1,4-BENZOQUINOL METHYLASE, MITOCHONDRIAL"/>
    <property type="match status" value="1"/>
</dbReference>
<name>A0A8H6IYQ2_9PEZI</name>
<dbReference type="SUPFAM" id="SSF53335">
    <property type="entry name" value="S-adenosyl-L-methionine-dependent methyltransferases"/>
    <property type="match status" value="1"/>
</dbReference>
<dbReference type="CDD" id="cd02440">
    <property type="entry name" value="AdoMet_MTases"/>
    <property type="match status" value="1"/>
</dbReference>
<dbReference type="Proteomes" id="UP000652219">
    <property type="component" value="Unassembled WGS sequence"/>
</dbReference>
<dbReference type="GO" id="GO:0032259">
    <property type="term" value="P:methylation"/>
    <property type="evidence" value="ECO:0007669"/>
    <property type="project" value="UniProtKB-KW"/>
</dbReference>
<comment type="caution">
    <text evidence="2">The sequence shown here is derived from an EMBL/GenBank/DDBJ whole genome shotgun (WGS) entry which is preliminary data.</text>
</comment>
<sequence length="189" mass="21403">MSVSSSVYDYRTENGRTYHRYKDGSTRKAPISIHPTRATLILANHREPDLQHNIFLRTFDNRLGTAPPNNPGTRVGRVLDVGTGTGIWAIDFADKHPEAEVYGVDLSAVQSALIPSNVYFEVDDIEERWIFSRPFDYIHSRMMTGSIRDWPTYLRNCYDNLSPGGYLELNDIDAIPTSDARDFVDSLAC</sequence>
<evidence type="ECO:0000313" key="3">
    <source>
        <dbReference type="Proteomes" id="UP000652219"/>
    </source>
</evidence>
<dbReference type="EMBL" id="WIGN01000241">
    <property type="protein sequence ID" value="KAF6803339.1"/>
    <property type="molecule type" value="Genomic_DNA"/>
</dbReference>
<evidence type="ECO:0000256" key="1">
    <source>
        <dbReference type="ARBA" id="ARBA00038158"/>
    </source>
</evidence>
<dbReference type="InterPro" id="IPR029063">
    <property type="entry name" value="SAM-dependent_MTases_sf"/>
</dbReference>
<accession>A0A8H6IYQ2</accession>
<reference evidence="2 3" key="1">
    <citation type="journal article" date="2020" name="Phytopathology">
        <title>Genome Sequence Resources of Colletotrichum truncatum, C. plurivorum, C. musicola, and C. sojae: Four Species Pathogenic to Soybean (Glycine max).</title>
        <authorList>
            <person name="Rogerio F."/>
            <person name="Boufleur T.R."/>
            <person name="Ciampi-Guillardi M."/>
            <person name="Sukno S.A."/>
            <person name="Thon M.R."/>
            <person name="Massola Junior N.S."/>
            <person name="Baroncelli R."/>
        </authorList>
    </citation>
    <scope>NUCLEOTIDE SEQUENCE [LARGE SCALE GENOMIC DNA]</scope>
    <source>
        <strain evidence="2 3">LFN0009</strain>
    </source>
</reference>
<proteinExistence type="inferred from homology"/>
<organism evidence="2 3">
    <name type="scientific">Colletotrichum sojae</name>
    <dbReference type="NCBI Taxonomy" id="2175907"/>
    <lineage>
        <taxon>Eukaryota</taxon>
        <taxon>Fungi</taxon>
        <taxon>Dikarya</taxon>
        <taxon>Ascomycota</taxon>
        <taxon>Pezizomycotina</taxon>
        <taxon>Sordariomycetes</taxon>
        <taxon>Hypocreomycetidae</taxon>
        <taxon>Glomerellales</taxon>
        <taxon>Glomerellaceae</taxon>
        <taxon>Colletotrichum</taxon>
        <taxon>Colletotrichum orchidearum species complex</taxon>
    </lineage>
</organism>